<dbReference type="NCBIfam" id="TIGR00236">
    <property type="entry name" value="wecB"/>
    <property type="match status" value="1"/>
</dbReference>
<dbReference type="InterPro" id="IPR029767">
    <property type="entry name" value="WecB-like"/>
</dbReference>
<evidence type="ECO:0000259" key="5">
    <source>
        <dbReference type="Pfam" id="PF02350"/>
    </source>
</evidence>
<keyword evidence="7" id="KW-1185">Reference proteome</keyword>
<dbReference type="EC" id="5.1.3.14" evidence="3"/>
<dbReference type="RefSeq" id="WP_005872256.1">
    <property type="nucleotide sequence ID" value="NZ_ACYG01000027.1"/>
</dbReference>
<evidence type="ECO:0000256" key="4">
    <source>
        <dbReference type="RuleBase" id="RU003513"/>
    </source>
</evidence>
<dbReference type="Gene3D" id="3.40.50.2000">
    <property type="entry name" value="Glycogen Phosphorylase B"/>
    <property type="match status" value="2"/>
</dbReference>
<dbReference type="Proteomes" id="UP000005709">
    <property type="component" value="Unassembled WGS sequence"/>
</dbReference>
<comment type="similarity">
    <text evidence="2 4">Belongs to the UDP-N-acetylglucosamine 2-epimerase family.</text>
</comment>
<evidence type="ECO:0000256" key="3">
    <source>
        <dbReference type="ARBA" id="ARBA00038858"/>
    </source>
</evidence>
<comment type="caution">
    <text evidence="6">The sequence shown here is derived from an EMBL/GenBank/DDBJ whole genome shotgun (WGS) entry which is preliminary data.</text>
</comment>
<dbReference type="InterPro" id="IPR003331">
    <property type="entry name" value="UDP_GlcNAc_Epimerase_2_dom"/>
</dbReference>
<evidence type="ECO:0000256" key="2">
    <source>
        <dbReference type="ARBA" id="ARBA00038209"/>
    </source>
</evidence>
<sequence length="378" mass="42967">MTKRKILIVFGTRPEAIKMALLIKEFQKHAEFEVKVCVTAQHRQMLDQVLEFFEIKPDFDLNLMKQGQDLYDITSGVLLGMRNVFSKYSPDIVFVHGDTTTTYAVSLAAYYQKIDVAHVEAGLRTHNIYSPFPEEINRQMTGLIAKYHFAPTADARDNLLKEGKDSRNIVVSGNTVIDALLWTIDKIENDELLKNKILSFINSKYKLSDRKFILVTGHRRENFGEGFVNICEALREIALKNENIDIVYPVHLNPNVRKPVGEILSGIPNIFLIDPLEYDSFVYLMSKSYMIVTDSGGIQEEAPSLCKPVLVIRETTERPEGIRAGCVKLIGTKRENIIKEVQKLLNLKDEYDKMSKSVSPYGDGKACKKILEFLKGIL</sequence>
<dbReference type="OrthoDB" id="9803238at2"/>
<accession>C8PJW3</accession>
<proteinExistence type="inferred from homology"/>
<feature type="domain" description="UDP-N-acetylglucosamine 2-epimerase" evidence="5">
    <location>
        <begin position="24"/>
        <end position="375"/>
    </location>
</feature>
<organism evidence="6 7">
    <name type="scientific">Campylobacter gracilis RM3268</name>
    <dbReference type="NCBI Taxonomy" id="553220"/>
    <lineage>
        <taxon>Bacteria</taxon>
        <taxon>Pseudomonadati</taxon>
        <taxon>Campylobacterota</taxon>
        <taxon>Epsilonproteobacteria</taxon>
        <taxon>Campylobacterales</taxon>
        <taxon>Campylobacteraceae</taxon>
        <taxon>Campylobacter</taxon>
    </lineage>
</organism>
<reference evidence="6 7" key="1">
    <citation type="submission" date="2009-07" db="EMBL/GenBank/DDBJ databases">
        <authorList>
            <person name="Madupu R."/>
            <person name="Sebastian Y."/>
            <person name="Durkin A.S."/>
            <person name="Torralba M."/>
            <person name="Methe B."/>
            <person name="Sutton G.G."/>
            <person name="Strausberg R.L."/>
            <person name="Nelson K.E."/>
        </authorList>
    </citation>
    <scope>NUCLEOTIDE SEQUENCE [LARGE SCALE GENOMIC DNA]</scope>
    <source>
        <strain evidence="6 7">RM3268</strain>
    </source>
</reference>
<evidence type="ECO:0000313" key="7">
    <source>
        <dbReference type="Proteomes" id="UP000005709"/>
    </source>
</evidence>
<keyword evidence="1 4" id="KW-0413">Isomerase</keyword>
<dbReference type="EMBL" id="ACYG01000027">
    <property type="protein sequence ID" value="EEV17218.1"/>
    <property type="molecule type" value="Genomic_DNA"/>
</dbReference>
<dbReference type="eggNOG" id="COG0381">
    <property type="taxonomic scope" value="Bacteria"/>
</dbReference>
<dbReference type="GO" id="GO:0008761">
    <property type="term" value="F:UDP-N-acetylglucosamine 2-epimerase activity"/>
    <property type="evidence" value="ECO:0007669"/>
    <property type="project" value="UniProtKB-EC"/>
</dbReference>
<protein>
    <recommendedName>
        <fullName evidence="3">UDP-N-acetylglucosamine 2-epimerase (non-hydrolyzing)</fullName>
        <ecNumber evidence="3">5.1.3.14</ecNumber>
    </recommendedName>
</protein>
<dbReference type="AlphaFoldDB" id="C8PJW3"/>
<gene>
    <name evidence="6" type="ORF">CAMGR0001_1514</name>
</gene>
<name>C8PJW3_9BACT</name>
<evidence type="ECO:0000256" key="1">
    <source>
        <dbReference type="ARBA" id="ARBA00023235"/>
    </source>
</evidence>
<dbReference type="STRING" id="824.CGRAC_0729"/>
<dbReference type="PANTHER" id="PTHR43174:SF2">
    <property type="entry name" value="UDP-N-ACETYLGLUCOSAMINE 2-EPIMERASE"/>
    <property type="match status" value="1"/>
</dbReference>
<dbReference type="PANTHER" id="PTHR43174">
    <property type="entry name" value="UDP-N-ACETYLGLUCOSAMINE 2-EPIMERASE"/>
    <property type="match status" value="1"/>
</dbReference>
<evidence type="ECO:0000313" key="6">
    <source>
        <dbReference type="EMBL" id="EEV17218.1"/>
    </source>
</evidence>
<dbReference type="CDD" id="cd03786">
    <property type="entry name" value="GTB_UDP-GlcNAc_2-Epimerase"/>
    <property type="match status" value="1"/>
</dbReference>
<dbReference type="FunFam" id="3.40.50.2000:FF:000043">
    <property type="entry name" value="UDP-N-acetylglucosamine 2-epimerase"/>
    <property type="match status" value="1"/>
</dbReference>
<dbReference type="Pfam" id="PF02350">
    <property type="entry name" value="Epimerase_2"/>
    <property type="match status" value="1"/>
</dbReference>
<dbReference type="SUPFAM" id="SSF53756">
    <property type="entry name" value="UDP-Glycosyltransferase/glycogen phosphorylase"/>
    <property type="match status" value="1"/>
</dbReference>